<evidence type="ECO:0000256" key="1">
    <source>
        <dbReference type="SAM" id="SignalP"/>
    </source>
</evidence>
<keyword evidence="4" id="KW-1185">Reference proteome</keyword>
<dbReference type="Pfam" id="PF13372">
    <property type="entry name" value="Alginate_exp"/>
    <property type="match status" value="1"/>
</dbReference>
<dbReference type="InterPro" id="IPR025388">
    <property type="entry name" value="Alginate_export_dom"/>
</dbReference>
<dbReference type="AlphaFoldDB" id="A0A0B5FW62"/>
<sequence length="439" mass="48399">MIFFTALTVFLTPALAMADINLYERSGASLDFGLNLGAGVFSADSTGFGGRPDEDNTGWSEYYVMPILKGSYDTGEFGMFYGELAYAGARTLGDGDLADPFPGGSPEVGFTDGDSKGWESERAYVGWRSGSLFQSLGEDAIDISVGEQDFSIGDGFLIMDGQFDYKDGAYWLAPHSSFDQAAVININTQPVRGDLFYLKSDADQGDTELYGVNVEHINETLGTVGASYFKITDSDYSNRDGMDVYSVRGQGTPFANLGAEDLFLAGEYVYQGGGDDLDVDAHGWYGEAGYTFSNCPWNPTLSYRYAFFSGDDEDSSDYEAFDPLFYGFSRGWGTHYMGEIVGEYYLFNSNQQVHMVHLNALPTEKLSTGVLYYDFTLDEKTEGRNDHFAQEVNLYADYTVNDHLYLSAVFAYATPEDAAEELYGSDDMKLFQVAAFVTF</sequence>
<dbReference type="STRING" id="483547.GSUB_01260"/>
<feature type="domain" description="Alginate export" evidence="2">
    <location>
        <begin position="176"/>
        <end position="383"/>
    </location>
</feature>
<dbReference type="KEGG" id="gsb:GSUB_01260"/>
<evidence type="ECO:0000313" key="3">
    <source>
        <dbReference type="EMBL" id="AJF07846.1"/>
    </source>
</evidence>
<evidence type="ECO:0000259" key="2">
    <source>
        <dbReference type="Pfam" id="PF13372"/>
    </source>
</evidence>
<keyword evidence="1" id="KW-0732">Signal</keyword>
<evidence type="ECO:0000313" key="4">
    <source>
        <dbReference type="Proteomes" id="UP000035036"/>
    </source>
</evidence>
<dbReference type="Proteomes" id="UP000035036">
    <property type="component" value="Chromosome"/>
</dbReference>
<accession>A0A0B5FW62</accession>
<dbReference type="Gene3D" id="2.40.160.100">
    <property type="match status" value="1"/>
</dbReference>
<dbReference type="EMBL" id="CP010311">
    <property type="protein sequence ID" value="AJF07846.1"/>
    <property type="molecule type" value="Genomic_DNA"/>
</dbReference>
<dbReference type="HOGENOM" id="CLU_049428_0_0_7"/>
<dbReference type="InterPro" id="IPR053728">
    <property type="entry name" value="Alginate_Permeability_Chnl"/>
</dbReference>
<feature type="signal peptide" evidence="1">
    <location>
        <begin position="1"/>
        <end position="18"/>
    </location>
</feature>
<name>A0A0B5FW62_9BACT</name>
<proteinExistence type="predicted"/>
<protein>
    <recommendedName>
        <fullName evidence="2">Alginate export domain-containing protein</fullName>
    </recommendedName>
</protein>
<feature type="chain" id="PRO_5002102152" description="Alginate export domain-containing protein" evidence="1">
    <location>
        <begin position="19"/>
        <end position="439"/>
    </location>
</feature>
<gene>
    <name evidence="3" type="ORF">GSUB_01260</name>
</gene>
<reference evidence="3 4" key="1">
    <citation type="journal article" date="2015" name="Genome Announc.">
        <title>Genomes of Geoalkalibacter ferrihydriticus Z-0531T and Geoalkalibacter subterraneus Red1T, Two Haloalkaliphilic Metal-Reducing Deltaproteobacteria.</title>
        <authorList>
            <person name="Badalamenti J.P."/>
            <person name="Krajmalnik-Brown R."/>
            <person name="Torres C.I."/>
            <person name="Bond D.R."/>
        </authorList>
    </citation>
    <scope>NUCLEOTIDE SEQUENCE [LARGE SCALE GENOMIC DNA]</scope>
    <source>
        <strain evidence="3 4">Red1</strain>
    </source>
</reference>
<organism evidence="3 4">
    <name type="scientific">Geoalkalibacter subterraneus</name>
    <dbReference type="NCBI Taxonomy" id="483547"/>
    <lineage>
        <taxon>Bacteria</taxon>
        <taxon>Pseudomonadati</taxon>
        <taxon>Thermodesulfobacteriota</taxon>
        <taxon>Desulfuromonadia</taxon>
        <taxon>Desulfuromonadales</taxon>
        <taxon>Geoalkalibacteraceae</taxon>
        <taxon>Geoalkalibacter</taxon>
    </lineage>
</organism>